<dbReference type="EMBL" id="QTKX01000003">
    <property type="protein sequence ID" value="MBS8266445.1"/>
    <property type="molecule type" value="Genomic_DNA"/>
</dbReference>
<sequence>MPTCQNCHSTWSWKKTFKKAFTLNNAILCPDSGEKQYLTTHTRKTSSMFTSITLAAFQCLLGPIPYFQEKHGIVTGSAETAEKLSRNARYCDRLSCDSSKAVKISLEL</sequence>
<comment type="caution">
    <text evidence="1">The sequence shown here is derived from an EMBL/GenBank/DDBJ whole genome shotgun (WGS) entry which is preliminary data.</text>
</comment>
<keyword evidence="2" id="KW-1185">Reference proteome</keyword>
<evidence type="ECO:0000313" key="2">
    <source>
        <dbReference type="Proteomes" id="UP000761411"/>
    </source>
</evidence>
<reference evidence="1 2" key="1">
    <citation type="journal article" date="2021" name="Microorganisms">
        <title>Bacterial Dimethylsulfoniopropionate Biosynthesis in the East China Sea.</title>
        <authorList>
            <person name="Liu J."/>
            <person name="Zhang Y."/>
            <person name="Liu J."/>
            <person name="Zhong H."/>
            <person name="Williams B.T."/>
            <person name="Zheng Y."/>
            <person name="Curson A.R.J."/>
            <person name="Sun C."/>
            <person name="Sun H."/>
            <person name="Song D."/>
            <person name="Wagner Mackenzie B."/>
            <person name="Bermejo Martinez A."/>
            <person name="Todd J.D."/>
            <person name="Zhang X.H."/>
        </authorList>
    </citation>
    <scope>NUCLEOTIDE SEQUENCE [LARGE SCALE GENOMIC DNA]</scope>
    <source>
        <strain evidence="1 2">ESS08</strain>
    </source>
</reference>
<evidence type="ECO:0000313" key="1">
    <source>
        <dbReference type="EMBL" id="MBS8266445.1"/>
    </source>
</evidence>
<name>A0A944CNX6_9BACI</name>
<organism evidence="1 2">
    <name type="scientific">Mesobacillus boroniphilus</name>
    <dbReference type="NCBI Taxonomy" id="308892"/>
    <lineage>
        <taxon>Bacteria</taxon>
        <taxon>Bacillati</taxon>
        <taxon>Bacillota</taxon>
        <taxon>Bacilli</taxon>
        <taxon>Bacillales</taxon>
        <taxon>Bacillaceae</taxon>
        <taxon>Mesobacillus</taxon>
    </lineage>
</organism>
<dbReference type="AlphaFoldDB" id="A0A944CNX6"/>
<dbReference type="NCBIfam" id="TIGR04104">
    <property type="entry name" value="cxxc_20_cxxc"/>
    <property type="match status" value="1"/>
</dbReference>
<dbReference type="InterPro" id="IPR026369">
    <property type="entry name" value="CxxC_20_CxxC"/>
</dbReference>
<dbReference type="Proteomes" id="UP000761411">
    <property type="component" value="Unassembled WGS sequence"/>
</dbReference>
<proteinExistence type="predicted"/>
<protein>
    <submittedName>
        <fullName evidence="1">Uncharacterized protein</fullName>
    </submittedName>
</protein>
<accession>A0A944CNX6</accession>
<gene>
    <name evidence="1" type="ORF">DYI25_18655</name>
</gene>